<dbReference type="OrthoDB" id="10407979at2759"/>
<accession>A0A1E3Q995</accession>
<evidence type="ECO:0000256" key="1">
    <source>
        <dbReference type="SAM" id="MobiDB-lite"/>
    </source>
</evidence>
<name>A0A1E3Q995_LIPST</name>
<sequence>MASSAIIEQRHNALPDAAFASPSAMPPSPGLQAQEEANSSLPQQDLRNMTGTQLYDPSRASLPMTKSQLLRMTAQEQRQQTEQSSRDDSTITRKASGSATKAGKYRRKLSQRQRKAITAVEKERIDTGICEQRRPPEEESKIMPWAASIAAGSAKADTAIPESDTSNATTLSAEDEKSTLSHEGRAKRIVPHTRQLQEEQRVHDDATERQRWNHNHESWPRRYTDLGKSRDSGNHGLQRSELNQRSAESSIAIDLSQLSLWDAPVLPSNNIAFTVIRPRSSAVNKCLHIMELLDRISEYVYDNGSSRAAFASSLNFMLVCKRFMLVMFCKLASIRFFDTFYSVSRERFDGHYAYCLRHLRFRDSYLTKYDDEGMLLSDYIDQNMIIYSRYGLIRFRQASFPKLKTLEICEAASLSLVLAAPLAPALQQIITRSPVLLSDGCIMQISEFYNRLRRIEIANPGIPLQPHEMDFNTGFTDKAFLHLLSRIRFTLEELVLYYPKAADTKQRVLERRIMAPRLYSLSLAVLSSMPRLKVLETFAISEKRYIRDHNNFREGRPVFNESFNMAPTLGLPESVAKEDHSGAVYAHRFHSRPSDEWRAGASMSTVASAMSLLSTPGEILASRRTSSWSSSTLSSPSSLSVSTFSSDPTELSLTVSEPQSNQTSGWIDSAIAAPVNGFCPFEKVVHRKQFFSSLESLKMVSHTAEFVLAFLYMFPGGREGLIDGDMRVSNSEYEEDEEKTGTTLRHLEVIFIIGSELERFLIRACSLFWNDVDVLQWERMHVFRGLECLKLNVIGECALKTTGSPQVFVARESIAMFEMAFPHITLLLTSRVKIIDEFSDNKD</sequence>
<keyword evidence="3" id="KW-1185">Reference proteome</keyword>
<gene>
    <name evidence="2" type="ORF">LIPSTDRAFT_2250</name>
</gene>
<evidence type="ECO:0000313" key="3">
    <source>
        <dbReference type="Proteomes" id="UP000094385"/>
    </source>
</evidence>
<feature type="compositionally biased region" description="Basic and acidic residues" evidence="1">
    <location>
        <begin position="195"/>
        <end position="233"/>
    </location>
</feature>
<feature type="region of interest" description="Disordered" evidence="1">
    <location>
        <begin position="1"/>
        <end position="118"/>
    </location>
</feature>
<feature type="compositionally biased region" description="Polar residues" evidence="1">
    <location>
        <begin position="35"/>
        <end position="55"/>
    </location>
</feature>
<proteinExistence type="predicted"/>
<dbReference type="AlphaFoldDB" id="A0A1E3Q995"/>
<organism evidence="2 3">
    <name type="scientific">Lipomyces starkeyi NRRL Y-11557</name>
    <dbReference type="NCBI Taxonomy" id="675824"/>
    <lineage>
        <taxon>Eukaryota</taxon>
        <taxon>Fungi</taxon>
        <taxon>Dikarya</taxon>
        <taxon>Ascomycota</taxon>
        <taxon>Saccharomycotina</taxon>
        <taxon>Lipomycetes</taxon>
        <taxon>Lipomycetales</taxon>
        <taxon>Lipomycetaceae</taxon>
        <taxon>Lipomyces</taxon>
    </lineage>
</organism>
<dbReference type="EMBL" id="KV454292">
    <property type="protein sequence ID" value="ODQ74251.1"/>
    <property type="molecule type" value="Genomic_DNA"/>
</dbReference>
<protein>
    <submittedName>
        <fullName evidence="2">Uncharacterized protein</fullName>
    </submittedName>
</protein>
<feature type="compositionally biased region" description="Basic and acidic residues" evidence="1">
    <location>
        <begin position="174"/>
        <end position="186"/>
    </location>
</feature>
<feature type="compositionally biased region" description="Basic residues" evidence="1">
    <location>
        <begin position="103"/>
        <end position="115"/>
    </location>
</feature>
<reference evidence="2 3" key="1">
    <citation type="journal article" date="2016" name="Proc. Natl. Acad. Sci. U.S.A.">
        <title>Comparative genomics of biotechnologically important yeasts.</title>
        <authorList>
            <person name="Riley R."/>
            <person name="Haridas S."/>
            <person name="Wolfe K.H."/>
            <person name="Lopes M.R."/>
            <person name="Hittinger C.T."/>
            <person name="Goeker M."/>
            <person name="Salamov A.A."/>
            <person name="Wisecaver J.H."/>
            <person name="Long T.M."/>
            <person name="Calvey C.H."/>
            <person name="Aerts A.L."/>
            <person name="Barry K.W."/>
            <person name="Choi C."/>
            <person name="Clum A."/>
            <person name="Coughlan A.Y."/>
            <person name="Deshpande S."/>
            <person name="Douglass A.P."/>
            <person name="Hanson S.J."/>
            <person name="Klenk H.-P."/>
            <person name="LaButti K.M."/>
            <person name="Lapidus A."/>
            <person name="Lindquist E.A."/>
            <person name="Lipzen A.M."/>
            <person name="Meier-Kolthoff J.P."/>
            <person name="Ohm R.A."/>
            <person name="Otillar R.P."/>
            <person name="Pangilinan J.L."/>
            <person name="Peng Y."/>
            <person name="Rokas A."/>
            <person name="Rosa C.A."/>
            <person name="Scheuner C."/>
            <person name="Sibirny A.A."/>
            <person name="Slot J.C."/>
            <person name="Stielow J.B."/>
            <person name="Sun H."/>
            <person name="Kurtzman C.P."/>
            <person name="Blackwell M."/>
            <person name="Grigoriev I.V."/>
            <person name="Jeffries T.W."/>
        </authorList>
    </citation>
    <scope>NUCLEOTIDE SEQUENCE [LARGE SCALE GENOMIC DNA]</scope>
    <source>
        <strain evidence="2 3">NRRL Y-11557</strain>
    </source>
</reference>
<feature type="region of interest" description="Disordered" evidence="1">
    <location>
        <begin position="154"/>
        <end position="243"/>
    </location>
</feature>
<dbReference type="Proteomes" id="UP000094385">
    <property type="component" value="Unassembled WGS sequence"/>
</dbReference>
<evidence type="ECO:0000313" key="2">
    <source>
        <dbReference type="EMBL" id="ODQ74251.1"/>
    </source>
</evidence>
<feature type="compositionally biased region" description="Polar residues" evidence="1">
    <location>
        <begin position="163"/>
        <end position="172"/>
    </location>
</feature>